<evidence type="ECO:0000313" key="1">
    <source>
        <dbReference type="EMBL" id="JAD16447.1"/>
    </source>
</evidence>
<organism evidence="1">
    <name type="scientific">Arundo donax</name>
    <name type="common">Giant reed</name>
    <name type="synonym">Donax arundinaceus</name>
    <dbReference type="NCBI Taxonomy" id="35708"/>
    <lineage>
        <taxon>Eukaryota</taxon>
        <taxon>Viridiplantae</taxon>
        <taxon>Streptophyta</taxon>
        <taxon>Embryophyta</taxon>
        <taxon>Tracheophyta</taxon>
        <taxon>Spermatophyta</taxon>
        <taxon>Magnoliopsida</taxon>
        <taxon>Liliopsida</taxon>
        <taxon>Poales</taxon>
        <taxon>Poaceae</taxon>
        <taxon>PACMAD clade</taxon>
        <taxon>Arundinoideae</taxon>
        <taxon>Arundineae</taxon>
        <taxon>Arundo</taxon>
    </lineage>
</organism>
<proteinExistence type="predicted"/>
<reference evidence="1" key="1">
    <citation type="submission" date="2014-09" db="EMBL/GenBank/DDBJ databases">
        <authorList>
            <person name="Magalhaes I.L.F."/>
            <person name="Oliveira U."/>
            <person name="Santos F.R."/>
            <person name="Vidigal T.H.D.A."/>
            <person name="Brescovit A.D."/>
            <person name="Santos A.J."/>
        </authorList>
    </citation>
    <scope>NUCLEOTIDE SEQUENCE</scope>
    <source>
        <tissue evidence="1">Shoot tissue taken approximately 20 cm above the soil surface</tissue>
    </source>
</reference>
<name>A0A0A8XXK8_ARUDO</name>
<accession>A0A0A8XXK8</accession>
<sequence length="26" mass="3093">MNRFGLRQFIIADLKARESYIHVSNL</sequence>
<reference evidence="1" key="2">
    <citation type="journal article" date="2015" name="Data Brief">
        <title>Shoot transcriptome of the giant reed, Arundo donax.</title>
        <authorList>
            <person name="Barrero R.A."/>
            <person name="Guerrero F.D."/>
            <person name="Moolhuijzen P."/>
            <person name="Goolsby J.A."/>
            <person name="Tidwell J."/>
            <person name="Bellgard S.E."/>
            <person name="Bellgard M.I."/>
        </authorList>
    </citation>
    <scope>NUCLEOTIDE SEQUENCE</scope>
    <source>
        <tissue evidence="1">Shoot tissue taken approximately 20 cm above the soil surface</tissue>
    </source>
</reference>
<protein>
    <submittedName>
        <fullName evidence="1">Uncharacterized protein</fullName>
    </submittedName>
</protein>
<dbReference type="EMBL" id="GBRH01281448">
    <property type="protein sequence ID" value="JAD16447.1"/>
    <property type="molecule type" value="Transcribed_RNA"/>
</dbReference>
<dbReference type="AlphaFoldDB" id="A0A0A8XXK8"/>